<keyword evidence="3" id="KW-1185">Reference proteome</keyword>
<evidence type="ECO:0000313" key="3">
    <source>
        <dbReference type="Proteomes" id="UP000481037"/>
    </source>
</evidence>
<evidence type="ECO:0000313" key="2">
    <source>
        <dbReference type="EMBL" id="MRX11617.1"/>
    </source>
</evidence>
<feature type="transmembrane region" description="Helical" evidence="1">
    <location>
        <begin position="33"/>
        <end position="51"/>
    </location>
</feature>
<keyword evidence="1" id="KW-1133">Transmembrane helix</keyword>
<comment type="caution">
    <text evidence="2">The sequence shown here is derived from an EMBL/GenBank/DDBJ whole genome shotgun (WGS) entry which is preliminary data.</text>
</comment>
<dbReference type="GO" id="GO:0022857">
    <property type="term" value="F:transmembrane transporter activity"/>
    <property type="evidence" value="ECO:0007669"/>
    <property type="project" value="InterPro"/>
</dbReference>
<organism evidence="2 3">
    <name type="scientific">Duganella alba</name>
    <dbReference type="NCBI Taxonomy" id="2666081"/>
    <lineage>
        <taxon>Bacteria</taxon>
        <taxon>Pseudomonadati</taxon>
        <taxon>Pseudomonadota</taxon>
        <taxon>Betaproteobacteria</taxon>
        <taxon>Burkholderiales</taxon>
        <taxon>Oxalobacteraceae</taxon>
        <taxon>Telluria group</taxon>
        <taxon>Duganella</taxon>
    </lineage>
</organism>
<feature type="transmembrane region" description="Helical" evidence="1">
    <location>
        <begin position="529"/>
        <end position="550"/>
    </location>
</feature>
<evidence type="ECO:0000256" key="1">
    <source>
        <dbReference type="SAM" id="Phobius"/>
    </source>
</evidence>
<feature type="transmembrane region" description="Helical" evidence="1">
    <location>
        <begin position="502"/>
        <end position="523"/>
    </location>
</feature>
<feature type="transmembrane region" description="Helical" evidence="1">
    <location>
        <begin position="130"/>
        <end position="147"/>
    </location>
</feature>
<name>A0A6L5QPK8_9BURK</name>
<dbReference type="Proteomes" id="UP000481037">
    <property type="component" value="Unassembled WGS sequence"/>
</dbReference>
<proteinExistence type="predicted"/>
<dbReference type="RefSeq" id="WP_154387916.1">
    <property type="nucleotide sequence ID" value="NZ_WKJM01000039.1"/>
</dbReference>
<dbReference type="GO" id="GO:0005886">
    <property type="term" value="C:plasma membrane"/>
    <property type="evidence" value="ECO:0007669"/>
    <property type="project" value="InterPro"/>
</dbReference>
<sequence>MTPVSASRHAAVAGWLAGELRGWAASDGARCMFVARTLVAAFLALWLAFRFSLDSPATAMTTTFILALPSSGMVLEKAFYRMLGTVVGCAASLALVACFPQHAPALYLGLALWMGLCTAGAAMYRNQQSYSFVLAGYTAVIIAVPSLDHATAVFSIAVTRVSEVGLGIICAAVANDTLFPRTQGPLVMRTVQARFESFLGLCRNVLEHRLPPSEAEMSHLHFAADIAALESGRAAAFFEAAHSRTQTRQLHAFNEAFMTALTTFYTLHRLIHRASAQPDSPVPGLLEPLHRQLAAAMSAAMDGARGQAHGAAGAFEAAVPQLAAAIADARDALALSEIDSSVDDALRWRMDFDTAVELLARFATDIIAFASVYDGLAQRRRMQASEPRAYAPKTPPGIVAANGLRAALMLLAAAGIWYWLELPSLSSMVVMGAIFGALASSSPRPRQMLKQVMSGFLLAVPLCFVTVFYLMVQAIDYPTLVLATMPLMAFSAWLISNPQRAGMGVGMAMFSSIFLAPTSRMAFDAVNYFNVALAQLMGVGLAYVAFLALLPEHTMGNRKHVAAALWREALGACTARLPAASLHAARGLRHRFDNRVRDLLSQLNAAAGPTPNAETRAVVRDGLTLLELGHATIELRAVLATSPSPAVRDALQRVLVALAAHLRAPDD</sequence>
<gene>
    <name evidence="2" type="ORF">GJ697_27700</name>
</gene>
<protein>
    <submittedName>
        <fullName evidence="2">FUSC family protein</fullName>
    </submittedName>
</protein>
<feature type="transmembrane region" description="Helical" evidence="1">
    <location>
        <begin position="477"/>
        <end position="495"/>
    </location>
</feature>
<feature type="non-terminal residue" evidence="2">
    <location>
        <position position="667"/>
    </location>
</feature>
<dbReference type="Pfam" id="PF04632">
    <property type="entry name" value="FUSC"/>
    <property type="match status" value="1"/>
</dbReference>
<feature type="transmembrane region" description="Helical" evidence="1">
    <location>
        <begin position="105"/>
        <end position="123"/>
    </location>
</feature>
<dbReference type="InterPro" id="IPR006726">
    <property type="entry name" value="PHBA_efflux_AaeB/fusaric-R"/>
</dbReference>
<accession>A0A6L5QPK8</accession>
<reference evidence="2 3" key="1">
    <citation type="submission" date="2019-11" db="EMBL/GenBank/DDBJ databases">
        <title>Novel species isolated from a subtropical stream in China.</title>
        <authorList>
            <person name="Lu H."/>
        </authorList>
    </citation>
    <scope>NUCLEOTIDE SEQUENCE [LARGE SCALE GENOMIC DNA]</scope>
    <source>
        <strain evidence="2 3">FT25W</strain>
    </source>
</reference>
<keyword evidence="1" id="KW-0472">Membrane</keyword>
<dbReference type="AlphaFoldDB" id="A0A6L5QPK8"/>
<feature type="transmembrane region" description="Helical" evidence="1">
    <location>
        <begin position="82"/>
        <end position="99"/>
    </location>
</feature>
<dbReference type="EMBL" id="WKJM01000039">
    <property type="protein sequence ID" value="MRX11617.1"/>
    <property type="molecule type" value="Genomic_DNA"/>
</dbReference>
<feature type="transmembrane region" description="Helical" evidence="1">
    <location>
        <begin position="424"/>
        <end position="440"/>
    </location>
</feature>
<feature type="transmembrane region" description="Helical" evidence="1">
    <location>
        <begin position="397"/>
        <end position="418"/>
    </location>
</feature>
<keyword evidence="1" id="KW-0812">Transmembrane</keyword>
<feature type="transmembrane region" description="Helical" evidence="1">
    <location>
        <begin position="452"/>
        <end position="471"/>
    </location>
</feature>